<dbReference type="KEGG" id="hazt:108675484"/>
<dbReference type="Proteomes" id="UP000694843">
    <property type="component" value="Unplaced"/>
</dbReference>
<evidence type="ECO:0000313" key="1">
    <source>
        <dbReference type="Proteomes" id="UP000694843"/>
    </source>
</evidence>
<protein>
    <submittedName>
        <fullName evidence="2">Sphingosine-1-phosphate lyase</fullName>
    </submittedName>
</protein>
<proteinExistence type="predicted"/>
<gene>
    <name evidence="2" type="primary">LOC108675484</name>
</gene>
<dbReference type="GeneID" id="108675484"/>
<sequence>MELHDSRCTLPLMNMFSAASSLCAVVKDRINTACEGQPAWKVVLVTAGGTFCLVAVKNFLWQDESLFVRSKLALFSLIRKIPQVKRKIDEEIGKLERDMLAEMNESIDNSVFMTALPPCGWSKQAILEQINIYSKYENAGLPQ</sequence>
<dbReference type="RefSeq" id="XP_018018996.1">
    <property type="nucleotide sequence ID" value="XM_018163507.1"/>
</dbReference>
<dbReference type="GO" id="GO:0016829">
    <property type="term" value="F:lyase activity"/>
    <property type="evidence" value="ECO:0007669"/>
    <property type="project" value="UniProtKB-KW"/>
</dbReference>
<accession>A0A8B7P1P8</accession>
<organism evidence="1 2">
    <name type="scientific">Hyalella azteca</name>
    <name type="common">Amphipod</name>
    <dbReference type="NCBI Taxonomy" id="294128"/>
    <lineage>
        <taxon>Eukaryota</taxon>
        <taxon>Metazoa</taxon>
        <taxon>Ecdysozoa</taxon>
        <taxon>Arthropoda</taxon>
        <taxon>Crustacea</taxon>
        <taxon>Multicrustacea</taxon>
        <taxon>Malacostraca</taxon>
        <taxon>Eumalacostraca</taxon>
        <taxon>Peracarida</taxon>
        <taxon>Amphipoda</taxon>
        <taxon>Senticaudata</taxon>
        <taxon>Talitrida</taxon>
        <taxon>Talitroidea</taxon>
        <taxon>Hyalellidae</taxon>
        <taxon>Hyalella</taxon>
    </lineage>
</organism>
<dbReference type="OrthoDB" id="10254570at2759"/>
<keyword evidence="2" id="KW-0456">Lyase</keyword>
<dbReference type="AlphaFoldDB" id="A0A8B7P1P8"/>
<evidence type="ECO:0000313" key="2">
    <source>
        <dbReference type="RefSeq" id="XP_018018996.1"/>
    </source>
</evidence>
<keyword evidence="1" id="KW-1185">Reference proteome</keyword>
<reference evidence="2" key="1">
    <citation type="submission" date="2025-08" db="UniProtKB">
        <authorList>
            <consortium name="RefSeq"/>
        </authorList>
    </citation>
    <scope>IDENTIFICATION</scope>
    <source>
        <tissue evidence="2">Whole organism</tissue>
    </source>
</reference>
<name>A0A8B7P1P8_HYAAZ</name>